<gene>
    <name evidence="1" type="ORF">S01H1_62843</name>
</gene>
<dbReference type="EMBL" id="BARS01041309">
    <property type="protein sequence ID" value="GAG30828.1"/>
    <property type="molecule type" value="Genomic_DNA"/>
</dbReference>
<protein>
    <recommendedName>
        <fullName evidence="2">DNA helicase UvrD</fullName>
    </recommendedName>
</protein>
<dbReference type="AlphaFoldDB" id="X0X2F8"/>
<evidence type="ECO:0008006" key="2">
    <source>
        <dbReference type="Google" id="ProtNLM"/>
    </source>
</evidence>
<feature type="non-terminal residue" evidence="1">
    <location>
        <position position="1"/>
    </location>
</feature>
<organism evidence="1">
    <name type="scientific">marine sediment metagenome</name>
    <dbReference type="NCBI Taxonomy" id="412755"/>
    <lineage>
        <taxon>unclassified sequences</taxon>
        <taxon>metagenomes</taxon>
        <taxon>ecological metagenomes</taxon>
    </lineage>
</organism>
<sequence length="192" mass="21744">PWRLGRECNMLDLKNEFSYKDVLNIIRTGKGLLGTIEVDPSYGKYHYDGHRDCNFSCSPKKSKELNDICPVCKKKLIIGVDHRVEDLADRAKPGKSSPEFKKIIPLHDLISEVLKKGVNTKTVWEEYNPLIKKFGNEMNILLNVPVNELIKVTSPAIAKIIMKNRNAKIFVEPGYDGVYGKPSLEGKQANLF</sequence>
<accession>X0X2F8</accession>
<proteinExistence type="predicted"/>
<dbReference type="PANTHER" id="PTHR40084">
    <property type="entry name" value="PHOSPHOHYDROLASE, PHP FAMILY"/>
    <property type="match status" value="1"/>
</dbReference>
<name>X0X2F8_9ZZZZ</name>
<evidence type="ECO:0000313" key="1">
    <source>
        <dbReference type="EMBL" id="GAG30828.1"/>
    </source>
</evidence>
<comment type="caution">
    <text evidence="1">The sequence shown here is derived from an EMBL/GenBank/DDBJ whole genome shotgun (WGS) entry which is preliminary data.</text>
</comment>
<dbReference type="PANTHER" id="PTHR40084:SF1">
    <property type="entry name" value="PHOSPHOTRANSFERASE"/>
    <property type="match status" value="1"/>
</dbReference>
<reference evidence="1" key="1">
    <citation type="journal article" date="2014" name="Front. Microbiol.">
        <title>High frequency of phylogenetically diverse reductive dehalogenase-homologous genes in deep subseafloor sedimentary metagenomes.</title>
        <authorList>
            <person name="Kawai M."/>
            <person name="Futagami T."/>
            <person name="Toyoda A."/>
            <person name="Takaki Y."/>
            <person name="Nishi S."/>
            <person name="Hori S."/>
            <person name="Arai W."/>
            <person name="Tsubouchi T."/>
            <person name="Morono Y."/>
            <person name="Uchiyama I."/>
            <person name="Ito T."/>
            <person name="Fujiyama A."/>
            <person name="Inagaki F."/>
            <person name="Takami H."/>
        </authorList>
    </citation>
    <scope>NUCLEOTIDE SEQUENCE</scope>
    <source>
        <strain evidence="1">Expedition CK06-06</strain>
    </source>
</reference>